<evidence type="ECO:0000313" key="2">
    <source>
        <dbReference type="Proteomes" id="UP000594454"/>
    </source>
</evidence>
<reference evidence="1 2" key="1">
    <citation type="submission" date="2020-11" db="EMBL/GenBank/DDBJ databases">
        <authorList>
            <person name="Wallbank WR R."/>
            <person name="Pardo Diaz C."/>
            <person name="Kozak K."/>
            <person name="Martin S."/>
            <person name="Jiggins C."/>
            <person name="Moest M."/>
            <person name="Warren A I."/>
            <person name="Generalovic N T."/>
            <person name="Byers J.R.P. K."/>
            <person name="Montejo-Kovacevich G."/>
            <person name="Yen C E."/>
        </authorList>
    </citation>
    <scope>NUCLEOTIDE SEQUENCE [LARGE SCALE GENOMIC DNA]</scope>
</reference>
<proteinExistence type="predicted"/>
<dbReference type="EMBL" id="LR899011">
    <property type="protein sequence ID" value="CAD7085437.1"/>
    <property type="molecule type" value="Genomic_DNA"/>
</dbReference>
<dbReference type="InParanoid" id="A0A7R8UR07"/>
<keyword evidence="2" id="KW-1185">Reference proteome</keyword>
<protein>
    <submittedName>
        <fullName evidence="1">Uncharacterized protein</fullName>
    </submittedName>
</protein>
<sequence>MCELAEEKNSRILMRDIFEKWVSVPKQDKAMAILSLVRDKWNLEPCDDLSKWARLTSLELQKKYDSCKEYRTLFLAKNQGFLDTPLTFPEYVTKCMPTYGVQASSSTLVRGRPKK</sequence>
<accession>A0A7R8UR07</accession>
<organism evidence="1 2">
    <name type="scientific">Hermetia illucens</name>
    <name type="common">Black soldier fly</name>
    <dbReference type="NCBI Taxonomy" id="343691"/>
    <lineage>
        <taxon>Eukaryota</taxon>
        <taxon>Metazoa</taxon>
        <taxon>Ecdysozoa</taxon>
        <taxon>Arthropoda</taxon>
        <taxon>Hexapoda</taxon>
        <taxon>Insecta</taxon>
        <taxon>Pterygota</taxon>
        <taxon>Neoptera</taxon>
        <taxon>Endopterygota</taxon>
        <taxon>Diptera</taxon>
        <taxon>Brachycera</taxon>
        <taxon>Stratiomyomorpha</taxon>
        <taxon>Stratiomyidae</taxon>
        <taxon>Hermetiinae</taxon>
        <taxon>Hermetia</taxon>
    </lineage>
</organism>
<evidence type="ECO:0000313" key="1">
    <source>
        <dbReference type="EMBL" id="CAD7085437.1"/>
    </source>
</evidence>
<dbReference type="Proteomes" id="UP000594454">
    <property type="component" value="Chromosome 3"/>
</dbReference>
<name>A0A7R8UR07_HERIL</name>
<gene>
    <name evidence="1" type="ORF">HERILL_LOCUS8281</name>
</gene>
<dbReference type="AlphaFoldDB" id="A0A7R8UR07"/>